<keyword evidence="4" id="KW-1185">Reference proteome</keyword>
<feature type="transmembrane region" description="Helical" evidence="1">
    <location>
        <begin position="246"/>
        <end position="264"/>
    </location>
</feature>
<name>A0ABS5I932_9PROT</name>
<gene>
    <name evidence="3" type="ORF">KEC16_04380</name>
</gene>
<dbReference type="EMBL" id="JAGTUF010000002">
    <property type="protein sequence ID" value="MBR9970945.1"/>
    <property type="molecule type" value="Genomic_DNA"/>
</dbReference>
<keyword evidence="1" id="KW-1133">Transmembrane helix</keyword>
<keyword evidence="1" id="KW-0472">Membrane</keyword>
<proteinExistence type="predicted"/>
<evidence type="ECO:0000313" key="4">
    <source>
        <dbReference type="Proteomes" id="UP000680714"/>
    </source>
</evidence>
<evidence type="ECO:0000256" key="1">
    <source>
        <dbReference type="SAM" id="Phobius"/>
    </source>
</evidence>
<feature type="chain" id="PRO_5046660397" description="DUF4198 domain-containing protein" evidence="2">
    <location>
        <begin position="20"/>
        <end position="271"/>
    </location>
</feature>
<feature type="signal peptide" evidence="2">
    <location>
        <begin position="1"/>
        <end position="19"/>
    </location>
</feature>
<evidence type="ECO:0000313" key="3">
    <source>
        <dbReference type="EMBL" id="MBR9970945.1"/>
    </source>
</evidence>
<keyword evidence="1" id="KW-0812">Transmembrane</keyword>
<accession>A0ABS5I932</accession>
<dbReference type="Proteomes" id="UP000680714">
    <property type="component" value="Unassembled WGS sequence"/>
</dbReference>
<keyword evidence="2" id="KW-0732">Signal</keyword>
<evidence type="ECO:0000256" key="2">
    <source>
        <dbReference type="SAM" id="SignalP"/>
    </source>
</evidence>
<sequence length="271" mass="28333">MRIFLMAAIAVATASPALAQHDHASPSAQAAAQGWTATPIVTARPAGRLEAVATPLNMTADAVRVVPPQGPTRSLSLNDGKARITPEIGNYHLVLASSDHDGSFITAATAIYFSNPGPGPGDLLAAARPGLLLLPERLPREHSSYRSGESVRFRLMADGQPLPGAVVNLETANGTHQRLYSDLDGWVLVTFPADFPPIDQRPPQVHGRPNGSAFALSARLGSGAIPRLASFAYTYGPDQLDGTSPWAGFALAVLGMVLAAPLVIRRTGAAK</sequence>
<protein>
    <recommendedName>
        <fullName evidence="5">DUF4198 domain-containing protein</fullName>
    </recommendedName>
</protein>
<dbReference type="RefSeq" id="WP_211546456.1">
    <property type="nucleotide sequence ID" value="NZ_JAGTUF010000002.1"/>
</dbReference>
<reference evidence="3 4" key="1">
    <citation type="submission" date="2021-04" db="EMBL/GenBank/DDBJ databases">
        <title>Magnetospirillum sulfuroxidans sp. nov., a facultative chemolithoautotrophic sulfur-oxidizing alphaproteobacterium isolated from freshwater sediment and proposals for Paramagetospirillum gen. nov., and Magnetospirillaceae fam. nov.</title>
        <authorList>
            <person name="Koziaeva V."/>
            <person name="Geelhoed J.S."/>
            <person name="Sorokin D.Y."/>
            <person name="Grouzdev D.S."/>
        </authorList>
    </citation>
    <scope>NUCLEOTIDE SEQUENCE [LARGE SCALE GENOMIC DNA]</scope>
    <source>
        <strain evidence="3 4">J10</strain>
    </source>
</reference>
<comment type="caution">
    <text evidence="3">The sequence shown here is derived from an EMBL/GenBank/DDBJ whole genome shotgun (WGS) entry which is preliminary data.</text>
</comment>
<organism evidence="3 4">
    <name type="scientific">Magnetospirillum sulfuroxidans</name>
    <dbReference type="NCBI Taxonomy" id="611300"/>
    <lineage>
        <taxon>Bacteria</taxon>
        <taxon>Pseudomonadati</taxon>
        <taxon>Pseudomonadota</taxon>
        <taxon>Alphaproteobacteria</taxon>
        <taxon>Rhodospirillales</taxon>
        <taxon>Rhodospirillaceae</taxon>
        <taxon>Magnetospirillum</taxon>
    </lineage>
</organism>
<evidence type="ECO:0008006" key="5">
    <source>
        <dbReference type="Google" id="ProtNLM"/>
    </source>
</evidence>